<protein>
    <submittedName>
        <fullName evidence="1">Uncharacterized protein</fullName>
    </submittedName>
</protein>
<proteinExistence type="predicted"/>
<keyword evidence="2" id="KW-1185">Reference proteome</keyword>
<name>A0A3N4H855_ASCIM</name>
<gene>
    <name evidence="1" type="ORF">BJ508DRAFT_112960</name>
</gene>
<dbReference type="EMBL" id="ML119995">
    <property type="protein sequence ID" value="RPA70983.1"/>
    <property type="molecule type" value="Genomic_DNA"/>
</dbReference>
<accession>A0A3N4H855</accession>
<evidence type="ECO:0000313" key="2">
    <source>
        <dbReference type="Proteomes" id="UP000275078"/>
    </source>
</evidence>
<organism evidence="1 2">
    <name type="scientific">Ascobolus immersus RN42</name>
    <dbReference type="NCBI Taxonomy" id="1160509"/>
    <lineage>
        <taxon>Eukaryota</taxon>
        <taxon>Fungi</taxon>
        <taxon>Dikarya</taxon>
        <taxon>Ascomycota</taxon>
        <taxon>Pezizomycotina</taxon>
        <taxon>Pezizomycetes</taxon>
        <taxon>Pezizales</taxon>
        <taxon>Ascobolaceae</taxon>
        <taxon>Ascobolus</taxon>
    </lineage>
</organism>
<evidence type="ECO:0000313" key="1">
    <source>
        <dbReference type="EMBL" id="RPA70983.1"/>
    </source>
</evidence>
<dbReference type="Proteomes" id="UP000275078">
    <property type="component" value="Unassembled WGS sequence"/>
</dbReference>
<dbReference type="AlphaFoldDB" id="A0A3N4H855"/>
<sequence length="86" mass="9839">MEVYVADLWPHLSLRRYSNHGETTLSPSRYECQVITRRCQSLEYAEITVEKLASGISCAQLGKFFDSFLNIPARAFGHPSLPQRYS</sequence>
<reference evidence="1 2" key="1">
    <citation type="journal article" date="2018" name="Nat. Ecol. Evol.">
        <title>Pezizomycetes genomes reveal the molecular basis of ectomycorrhizal truffle lifestyle.</title>
        <authorList>
            <person name="Murat C."/>
            <person name="Payen T."/>
            <person name="Noel B."/>
            <person name="Kuo A."/>
            <person name="Morin E."/>
            <person name="Chen J."/>
            <person name="Kohler A."/>
            <person name="Krizsan K."/>
            <person name="Balestrini R."/>
            <person name="Da Silva C."/>
            <person name="Montanini B."/>
            <person name="Hainaut M."/>
            <person name="Levati E."/>
            <person name="Barry K.W."/>
            <person name="Belfiori B."/>
            <person name="Cichocki N."/>
            <person name="Clum A."/>
            <person name="Dockter R.B."/>
            <person name="Fauchery L."/>
            <person name="Guy J."/>
            <person name="Iotti M."/>
            <person name="Le Tacon F."/>
            <person name="Lindquist E.A."/>
            <person name="Lipzen A."/>
            <person name="Malagnac F."/>
            <person name="Mello A."/>
            <person name="Molinier V."/>
            <person name="Miyauchi S."/>
            <person name="Poulain J."/>
            <person name="Riccioni C."/>
            <person name="Rubini A."/>
            <person name="Sitrit Y."/>
            <person name="Splivallo R."/>
            <person name="Traeger S."/>
            <person name="Wang M."/>
            <person name="Zifcakova L."/>
            <person name="Wipf D."/>
            <person name="Zambonelli A."/>
            <person name="Paolocci F."/>
            <person name="Nowrousian M."/>
            <person name="Ottonello S."/>
            <person name="Baldrian P."/>
            <person name="Spatafora J.W."/>
            <person name="Henrissat B."/>
            <person name="Nagy L.G."/>
            <person name="Aury J.M."/>
            <person name="Wincker P."/>
            <person name="Grigoriev I.V."/>
            <person name="Bonfante P."/>
            <person name="Martin F.M."/>
        </authorList>
    </citation>
    <scope>NUCLEOTIDE SEQUENCE [LARGE SCALE GENOMIC DNA]</scope>
    <source>
        <strain evidence="1 2">RN42</strain>
    </source>
</reference>